<feature type="region of interest" description="Disordered" evidence="1">
    <location>
        <begin position="1"/>
        <end position="33"/>
    </location>
</feature>
<keyword evidence="3" id="KW-1185">Reference proteome</keyword>
<dbReference type="HOGENOM" id="CLU_2866157_0_0_4"/>
<dbReference type="STRING" id="762967.HMPREF9440_02463"/>
<protein>
    <submittedName>
        <fullName evidence="2">Uncharacterized protein</fullName>
    </submittedName>
</protein>
<reference evidence="2 3" key="1">
    <citation type="submission" date="2011-11" db="EMBL/GenBank/DDBJ databases">
        <authorList>
            <person name="Weinstock G."/>
            <person name="Sodergren E."/>
            <person name="Clifton S."/>
            <person name="Fulton L."/>
            <person name="Fulton B."/>
            <person name="Courtney L."/>
            <person name="Fronick C."/>
            <person name="Harrison M."/>
            <person name="Strong C."/>
            <person name="Farmer C."/>
            <person name="Delahaunty K."/>
            <person name="Markovic C."/>
            <person name="Hall O."/>
            <person name="Minx P."/>
            <person name="Tomlinson C."/>
            <person name="Mitreva M."/>
            <person name="Hou S."/>
            <person name="Chen J."/>
            <person name="Wollam A."/>
            <person name="Pepin K.H."/>
            <person name="Johnson M."/>
            <person name="Bhonagiri V."/>
            <person name="Zhang X."/>
            <person name="Suruliraj S."/>
            <person name="Warren W."/>
            <person name="Chinwalla A."/>
            <person name="Mardis E.R."/>
            <person name="Wilson R.K."/>
        </authorList>
    </citation>
    <scope>NUCLEOTIDE SEQUENCE [LARGE SCALE GENOMIC DNA]</scope>
    <source>
        <strain evidence="2 3">YIT 11816</strain>
    </source>
</reference>
<comment type="caution">
    <text evidence="2">The sequence shown here is derived from an EMBL/GenBank/DDBJ whole genome shotgun (WGS) entry which is preliminary data.</text>
</comment>
<evidence type="ECO:0000313" key="2">
    <source>
        <dbReference type="EMBL" id="EHY30201.1"/>
    </source>
</evidence>
<name>H3KI60_9BURK</name>
<organism evidence="2 3">
    <name type="scientific">Sutterella parvirubra YIT 11816</name>
    <dbReference type="NCBI Taxonomy" id="762967"/>
    <lineage>
        <taxon>Bacteria</taxon>
        <taxon>Pseudomonadati</taxon>
        <taxon>Pseudomonadota</taxon>
        <taxon>Betaproteobacteria</taxon>
        <taxon>Burkholderiales</taxon>
        <taxon>Sutterellaceae</taxon>
        <taxon>Sutterella</taxon>
    </lineage>
</organism>
<dbReference type="AlphaFoldDB" id="H3KI60"/>
<accession>H3KI60</accession>
<sequence length="64" mass="6931">MKRRRRAPRSKRPQNADGRRSALLRRPSTGRPGVGLSACVLSLACFARGRLILPAGARCSAARC</sequence>
<proteinExistence type="predicted"/>
<evidence type="ECO:0000313" key="3">
    <source>
        <dbReference type="Proteomes" id="UP000004956"/>
    </source>
</evidence>
<gene>
    <name evidence="2" type="ORF">HMPREF9440_02463</name>
</gene>
<feature type="compositionally biased region" description="Basic residues" evidence="1">
    <location>
        <begin position="1"/>
        <end position="12"/>
    </location>
</feature>
<evidence type="ECO:0000256" key="1">
    <source>
        <dbReference type="SAM" id="MobiDB-lite"/>
    </source>
</evidence>
<dbReference type="Proteomes" id="UP000004956">
    <property type="component" value="Unassembled WGS sequence"/>
</dbReference>
<dbReference type="EMBL" id="AFBQ01000377">
    <property type="protein sequence ID" value="EHY30201.1"/>
    <property type="molecule type" value="Genomic_DNA"/>
</dbReference>